<dbReference type="SUPFAM" id="SSF53756">
    <property type="entry name" value="UDP-Glycosyltransferase/glycogen phosphorylase"/>
    <property type="match status" value="1"/>
</dbReference>
<protein>
    <submittedName>
        <fullName evidence="1">Glycosyltransferase involved in cell wall bisynthesis</fullName>
    </submittedName>
</protein>
<reference evidence="2" key="1">
    <citation type="submission" date="2017-08" db="EMBL/GenBank/DDBJ databases">
        <authorList>
            <person name="Varghese N."/>
            <person name="Submissions S."/>
        </authorList>
    </citation>
    <scope>NUCLEOTIDE SEQUENCE [LARGE SCALE GENOMIC DNA]</scope>
    <source>
        <strain evidence="2">DSM 4725</strain>
    </source>
</reference>
<organism evidence="1 2">
    <name type="scientific">Blastococcus aggregatus</name>
    <dbReference type="NCBI Taxonomy" id="38502"/>
    <lineage>
        <taxon>Bacteria</taxon>
        <taxon>Bacillati</taxon>
        <taxon>Actinomycetota</taxon>
        <taxon>Actinomycetes</taxon>
        <taxon>Geodermatophilales</taxon>
        <taxon>Geodermatophilaceae</taxon>
        <taxon>Blastococcus</taxon>
    </lineage>
</organism>
<proteinExistence type="predicted"/>
<dbReference type="EMBL" id="OBQI01000001">
    <property type="protein sequence ID" value="SOC46991.1"/>
    <property type="molecule type" value="Genomic_DNA"/>
</dbReference>
<evidence type="ECO:0000313" key="1">
    <source>
        <dbReference type="EMBL" id="SOC46991.1"/>
    </source>
</evidence>
<dbReference type="GO" id="GO:0016740">
    <property type="term" value="F:transferase activity"/>
    <property type="evidence" value="ECO:0007669"/>
    <property type="project" value="UniProtKB-KW"/>
</dbReference>
<keyword evidence="1" id="KW-0808">Transferase</keyword>
<dbReference type="AlphaFoldDB" id="A0A285V3B0"/>
<name>A0A285V3B0_9ACTN</name>
<sequence length="627" mass="66988">MPRTQDAVPGVLAGNRRHYALLVRLVRQYAAQGDVEHVLRAAMLAANYAWWTPVGLLGDLELERLVVDAVRGPGSVTVDGGRRTGRVLHVLSEAHPVGGHTRLAWRWMDRDDRTSDVVLTNQSLPVPDALAASVRASGGVLRDLRPTTPALLDRAVALRAQMDRADLVVLHVNPYDVVALAAANLPGHRPPVVYENHADLGFWIGVGAADVLCDLRPEPHLTDVALRRVPEERIAVLPMPVDAMAGADGAEVRRRLGIRPDAVVALTVSDSWKVAAPPGGRGLHDVVDKVLHVSPRLTYVLVGTAPTPVWERLARRYPGRVHVVGRVPDPAPYFALADLYLESYPTFAGTSPLEAALAGLPVVGLADVPGDDPGHLFQRWSPGLAGRPAATTPGALALAVHRLAADADLRRREGAEAQAAVRAVHDNPGWRVRMEQLYERARAAQPADVAHLGDSPIDERYASLLLRSANPMETSHDPRALVLALGDLYDATLECDLVAGLMCGQAATLQVRVAPGWTDHPAWTARLLALSAAAPRLRVSMPFAEGDDAHGTTSVTRLTEVLAGVGLTTENCGDVGLESTAPHAALALPGELQFTDEALDRLGKLITSPMWEDAPATRAGDLLAAGR</sequence>
<accession>A0A285V3B0</accession>
<dbReference type="RefSeq" id="WP_101541073.1">
    <property type="nucleotide sequence ID" value="NZ_OBQI01000001.1"/>
</dbReference>
<dbReference type="Proteomes" id="UP000219435">
    <property type="component" value="Unassembled WGS sequence"/>
</dbReference>
<gene>
    <name evidence="1" type="ORF">SAMN05660748_0564</name>
</gene>
<dbReference type="Gene3D" id="3.40.50.2000">
    <property type="entry name" value="Glycogen Phosphorylase B"/>
    <property type="match status" value="1"/>
</dbReference>
<evidence type="ECO:0000313" key="2">
    <source>
        <dbReference type="Proteomes" id="UP000219435"/>
    </source>
</evidence>
<dbReference type="Pfam" id="PF13692">
    <property type="entry name" value="Glyco_trans_1_4"/>
    <property type="match status" value="1"/>
</dbReference>
<keyword evidence="2" id="KW-1185">Reference proteome</keyword>